<dbReference type="NCBIfam" id="TIGR01702">
    <property type="entry name" value="CO_DH_cata"/>
    <property type="match status" value="1"/>
</dbReference>
<protein>
    <recommendedName>
        <fullName evidence="2">anaerobic carbon-monoxide dehydrogenase</fullName>
        <ecNumber evidence="2">1.2.7.4</ecNumber>
    </recommendedName>
</protein>
<accession>A0A6I2UPZ6</accession>
<evidence type="ECO:0000256" key="10">
    <source>
        <dbReference type="SAM" id="MobiDB-lite"/>
    </source>
</evidence>
<evidence type="ECO:0000313" key="11">
    <source>
        <dbReference type="EMBL" id="MSV24263.1"/>
    </source>
</evidence>
<dbReference type="RefSeq" id="WP_154620038.1">
    <property type="nucleotide sequence ID" value="NZ_VUNL01000003.1"/>
</dbReference>
<keyword evidence="4" id="KW-0533">Nickel</keyword>
<dbReference type="SUPFAM" id="SSF56821">
    <property type="entry name" value="Prismane protein-like"/>
    <property type="match status" value="1"/>
</dbReference>
<keyword evidence="8" id="KW-0411">Iron-sulfur</keyword>
<dbReference type="InterPro" id="IPR010047">
    <property type="entry name" value="CODH"/>
</dbReference>
<dbReference type="Gene3D" id="3.40.50.2030">
    <property type="match status" value="2"/>
</dbReference>
<dbReference type="GO" id="GO:0042542">
    <property type="term" value="P:response to hydrogen peroxide"/>
    <property type="evidence" value="ECO:0007669"/>
    <property type="project" value="TreeGrafter"/>
</dbReference>
<dbReference type="GO" id="GO:0050418">
    <property type="term" value="F:hydroxylamine reductase activity"/>
    <property type="evidence" value="ECO:0007669"/>
    <property type="project" value="TreeGrafter"/>
</dbReference>
<keyword evidence="7" id="KW-0408">Iron</keyword>
<feature type="compositionally biased region" description="Basic and acidic residues" evidence="10">
    <location>
        <begin position="23"/>
        <end position="42"/>
    </location>
</feature>
<sequence>MAKEKHPSETTHKHHHDCHHVHEHADWHTHDHSPSHPHTHGDVRDYMNAVAEYRKTFASKQDVLDHTPDPAVREMMLRMEQIGCDTVFDRFDQQKPQCSFGLAGVCCKFCNMGPCKITAKSPRGVCGADADLIVARNLLRSAAAGVAQHGAHAREILLSLKFIAQGRLNLPLLGEEKLRTVCKAFGIETRGQNSKRLAGKLADVLLADLSRPTPDTYETIKALAPAERQKIWKELDILPISAYNEVFDAYHRTGVGTDGDWQSIMKQFLRCGLAFCFTGVVASNIGTDVMFGTGHRATSKVNIGALKKGYVNIAVHGHLPTLVSEIVRIGHTREFLDLAKKHGAKGIQFYGICCSCLAAMYRYEGVIPLSNAVGAELVLGTGALDLWVADVQDVYPAIMDVARCFKTTVVTTSDSARLPGAEHYAYDHHHSNIEDTEKLARKIVTRAIESFASRRDVPVFIPAYEVTADIGFTAENIAEQFPGYKPLLSALQSGQIRGIVNMVGCSNPRVVYERAVVDVADELLRHNILIFTNGCASFPLLKLGYCSKKGAARAGSSLRQFLTDNDLPPVWHMGECVDNTRASTVFGGIAGAAGIAIKDMPYAFASPEWSNEKGLDASLAFRLFGIDSYHCVEPPVQGSAHVEDFLKKGTAATLGAVMKVNTDPKALAAQIIADIETQRKKLGWK</sequence>
<dbReference type="EMBL" id="VUNL01000003">
    <property type="protein sequence ID" value="MSV24263.1"/>
    <property type="molecule type" value="Genomic_DNA"/>
</dbReference>
<comment type="caution">
    <text evidence="11">The sequence shown here is derived from an EMBL/GenBank/DDBJ whole genome shotgun (WGS) entry which is preliminary data.</text>
</comment>
<evidence type="ECO:0000256" key="7">
    <source>
        <dbReference type="ARBA" id="ARBA00023004"/>
    </source>
</evidence>
<keyword evidence="12" id="KW-1185">Reference proteome</keyword>
<dbReference type="InterPro" id="IPR016099">
    <property type="entry name" value="Prismane-like_a/b-sand"/>
</dbReference>
<proteinExistence type="predicted"/>
<evidence type="ECO:0000256" key="4">
    <source>
        <dbReference type="ARBA" id="ARBA00022596"/>
    </source>
</evidence>
<dbReference type="Gene3D" id="1.20.1270.30">
    <property type="match status" value="1"/>
</dbReference>
<dbReference type="GO" id="GO:0051539">
    <property type="term" value="F:4 iron, 4 sulfur cluster binding"/>
    <property type="evidence" value="ECO:0007669"/>
    <property type="project" value="UniProtKB-KW"/>
</dbReference>
<evidence type="ECO:0000256" key="1">
    <source>
        <dbReference type="ARBA" id="ARBA00001966"/>
    </source>
</evidence>
<dbReference type="InterPro" id="IPR004137">
    <property type="entry name" value="HCP/CODH"/>
</dbReference>
<keyword evidence="3" id="KW-0004">4Fe-4S</keyword>
<evidence type="ECO:0000256" key="6">
    <source>
        <dbReference type="ARBA" id="ARBA00023002"/>
    </source>
</evidence>
<dbReference type="GO" id="GO:0043885">
    <property type="term" value="F:anaerobic carbon-monoxide dehydrogenase activity"/>
    <property type="evidence" value="ECO:0007669"/>
    <property type="project" value="UniProtKB-EC"/>
</dbReference>
<dbReference type="EC" id="1.2.7.4" evidence="2"/>
<evidence type="ECO:0000256" key="2">
    <source>
        <dbReference type="ARBA" id="ARBA00012819"/>
    </source>
</evidence>
<comment type="catalytic activity">
    <reaction evidence="9">
        <text>CO + 2 oxidized [2Fe-2S]-[ferredoxin] + H2O = 2 reduced [2Fe-2S]-[ferredoxin] + CO2 + 2 H(+)</text>
        <dbReference type="Rhea" id="RHEA:21040"/>
        <dbReference type="Rhea" id="RHEA-COMP:10000"/>
        <dbReference type="Rhea" id="RHEA-COMP:10001"/>
        <dbReference type="ChEBI" id="CHEBI:15377"/>
        <dbReference type="ChEBI" id="CHEBI:15378"/>
        <dbReference type="ChEBI" id="CHEBI:16526"/>
        <dbReference type="ChEBI" id="CHEBI:17245"/>
        <dbReference type="ChEBI" id="CHEBI:33737"/>
        <dbReference type="ChEBI" id="CHEBI:33738"/>
        <dbReference type="EC" id="1.2.7.4"/>
    </reaction>
</comment>
<evidence type="ECO:0000256" key="9">
    <source>
        <dbReference type="ARBA" id="ARBA00048733"/>
    </source>
</evidence>
<organism evidence="11 12">
    <name type="scientific">Selenomonas montiformis</name>
    <dbReference type="NCBI Taxonomy" id="2652285"/>
    <lineage>
        <taxon>Bacteria</taxon>
        <taxon>Bacillati</taxon>
        <taxon>Bacillota</taxon>
        <taxon>Negativicutes</taxon>
        <taxon>Selenomonadales</taxon>
        <taxon>Selenomonadaceae</taxon>
        <taxon>Selenomonas</taxon>
    </lineage>
</organism>
<name>A0A6I2UPZ6_9FIRM</name>
<feature type="region of interest" description="Disordered" evidence="10">
    <location>
        <begin position="1"/>
        <end position="42"/>
    </location>
</feature>
<dbReference type="GO" id="GO:0006091">
    <property type="term" value="P:generation of precursor metabolites and energy"/>
    <property type="evidence" value="ECO:0007669"/>
    <property type="project" value="InterPro"/>
</dbReference>
<dbReference type="GO" id="GO:0004601">
    <property type="term" value="F:peroxidase activity"/>
    <property type="evidence" value="ECO:0007669"/>
    <property type="project" value="TreeGrafter"/>
</dbReference>
<dbReference type="InterPro" id="IPR016101">
    <property type="entry name" value="CO_DH_a-bundle"/>
</dbReference>
<gene>
    <name evidence="11" type="primary">cooS</name>
    <name evidence="11" type="ORF">FYJ78_03480</name>
</gene>
<comment type="cofactor">
    <cofactor evidence="1">
        <name>[4Fe-4S] cluster</name>
        <dbReference type="ChEBI" id="CHEBI:49883"/>
    </cofactor>
</comment>
<evidence type="ECO:0000256" key="8">
    <source>
        <dbReference type="ARBA" id="ARBA00023014"/>
    </source>
</evidence>
<dbReference type="PANTHER" id="PTHR30109:SF4">
    <property type="entry name" value="CARBON MONOXIDE DEHYDROGENASE"/>
    <property type="match status" value="1"/>
</dbReference>
<dbReference type="InterPro" id="IPR011254">
    <property type="entry name" value="Prismane-like_sf"/>
</dbReference>
<keyword evidence="6 11" id="KW-0560">Oxidoreductase</keyword>
<dbReference type="Proteomes" id="UP000430222">
    <property type="component" value="Unassembled WGS sequence"/>
</dbReference>
<keyword evidence="5" id="KW-0479">Metal-binding</keyword>
<feature type="compositionally biased region" description="Basic and acidic residues" evidence="10">
    <location>
        <begin position="1"/>
        <end position="11"/>
    </location>
</feature>
<dbReference type="Pfam" id="PF03063">
    <property type="entry name" value="Prismane"/>
    <property type="match status" value="1"/>
</dbReference>
<reference evidence="11 12" key="1">
    <citation type="submission" date="2019-08" db="EMBL/GenBank/DDBJ databases">
        <title>In-depth cultivation of the pig gut microbiome towards novel bacterial diversity and tailored functional studies.</title>
        <authorList>
            <person name="Wylensek D."/>
            <person name="Hitch T.C.A."/>
            <person name="Clavel T."/>
        </authorList>
    </citation>
    <scope>NUCLEOTIDE SEQUENCE [LARGE SCALE GENOMIC DNA]</scope>
    <source>
        <strain evidence="12">WCA-380-WT-3B3</strain>
    </source>
</reference>
<feature type="compositionally biased region" description="Basic residues" evidence="10">
    <location>
        <begin position="12"/>
        <end position="22"/>
    </location>
</feature>
<dbReference type="PANTHER" id="PTHR30109">
    <property type="entry name" value="HYDROXYLAMINE REDUCTASE"/>
    <property type="match status" value="1"/>
</dbReference>
<evidence type="ECO:0000313" key="12">
    <source>
        <dbReference type="Proteomes" id="UP000430222"/>
    </source>
</evidence>
<evidence type="ECO:0000256" key="3">
    <source>
        <dbReference type="ARBA" id="ARBA00022485"/>
    </source>
</evidence>
<evidence type="ECO:0000256" key="5">
    <source>
        <dbReference type="ARBA" id="ARBA00022723"/>
    </source>
</evidence>
<dbReference type="AlphaFoldDB" id="A0A6I2UPZ6"/>
<dbReference type="GO" id="GO:0016151">
    <property type="term" value="F:nickel cation binding"/>
    <property type="evidence" value="ECO:0007669"/>
    <property type="project" value="InterPro"/>
</dbReference>